<accession>A0A550CGP0</accession>
<dbReference type="InterPro" id="IPR036047">
    <property type="entry name" value="F-box-like_dom_sf"/>
</dbReference>
<dbReference type="Gene3D" id="1.20.1280.50">
    <property type="match status" value="1"/>
</dbReference>
<dbReference type="InterPro" id="IPR032675">
    <property type="entry name" value="LRR_dom_sf"/>
</dbReference>
<keyword evidence="3" id="KW-1185">Reference proteome</keyword>
<gene>
    <name evidence="2" type="ORF">BD626DRAFT_629726</name>
</gene>
<dbReference type="Proteomes" id="UP000320762">
    <property type="component" value="Unassembled WGS sequence"/>
</dbReference>
<organism evidence="2 3">
    <name type="scientific">Schizophyllum amplum</name>
    <dbReference type="NCBI Taxonomy" id="97359"/>
    <lineage>
        <taxon>Eukaryota</taxon>
        <taxon>Fungi</taxon>
        <taxon>Dikarya</taxon>
        <taxon>Basidiomycota</taxon>
        <taxon>Agaricomycotina</taxon>
        <taxon>Agaricomycetes</taxon>
        <taxon>Agaricomycetidae</taxon>
        <taxon>Agaricales</taxon>
        <taxon>Schizophyllaceae</taxon>
        <taxon>Schizophyllum</taxon>
    </lineage>
</organism>
<dbReference type="PANTHER" id="PTHR38926:SF5">
    <property type="entry name" value="F-BOX AND LEUCINE-RICH REPEAT PROTEIN 6"/>
    <property type="match status" value="1"/>
</dbReference>
<feature type="domain" description="F-box" evidence="1">
    <location>
        <begin position="55"/>
        <end position="109"/>
    </location>
</feature>
<sequence length="401" mass="44270">MLRYTLLKTSAKLEGKNTAKAKLSSLDTADDTPRATCDPMAFQTAVTRSFTAPAQRLPPELLGEIFLHLQKHEPSMLELIELDCVIARVCTSWRHIALGTPRLWSSIDVRSDTVDAEKCLRRYLPRSKSCPLEITCDTAGQPGLLPLLCEHASRWQSLILQMSSADYRAVTPIDTPLLLRAKIFISDVVDAEHPGLLRFLQYTPRLHMLLIRGGGIEAAAKLSLPKSPVLTTLHLDFLDSPSSYSLASVLSTIRQYRKTLEILELGFNSDAAALSSEKATGGTMTFPELDFLCVLGVGNKLLPHISTPNLRTLSVDTRQATLPSVLLDFLERGPLNIHTLDLLYNFNGRSASEADIATLLRCMSRMEGLEKMRVNRCPVTEAFLAGLVWNMGVILSGKSKD</sequence>
<dbReference type="SUPFAM" id="SSF52047">
    <property type="entry name" value="RNI-like"/>
    <property type="match status" value="1"/>
</dbReference>
<evidence type="ECO:0000313" key="2">
    <source>
        <dbReference type="EMBL" id="TRM63967.1"/>
    </source>
</evidence>
<name>A0A550CGP0_9AGAR</name>
<dbReference type="OrthoDB" id="2269034at2759"/>
<dbReference type="PANTHER" id="PTHR38926">
    <property type="entry name" value="F-BOX DOMAIN CONTAINING PROTEIN, EXPRESSED"/>
    <property type="match status" value="1"/>
</dbReference>
<protein>
    <recommendedName>
        <fullName evidence="1">F-box domain-containing protein</fullName>
    </recommendedName>
</protein>
<comment type="caution">
    <text evidence="2">The sequence shown here is derived from an EMBL/GenBank/DDBJ whole genome shotgun (WGS) entry which is preliminary data.</text>
</comment>
<dbReference type="AlphaFoldDB" id="A0A550CGP0"/>
<dbReference type="SUPFAM" id="SSF81383">
    <property type="entry name" value="F-box domain"/>
    <property type="match status" value="1"/>
</dbReference>
<evidence type="ECO:0000313" key="3">
    <source>
        <dbReference type="Proteomes" id="UP000320762"/>
    </source>
</evidence>
<dbReference type="EMBL" id="VDMD01000008">
    <property type="protein sequence ID" value="TRM63967.1"/>
    <property type="molecule type" value="Genomic_DNA"/>
</dbReference>
<dbReference type="Gene3D" id="3.80.10.10">
    <property type="entry name" value="Ribonuclease Inhibitor"/>
    <property type="match status" value="1"/>
</dbReference>
<dbReference type="Pfam" id="PF12937">
    <property type="entry name" value="F-box-like"/>
    <property type="match status" value="1"/>
</dbReference>
<reference evidence="2 3" key="1">
    <citation type="journal article" date="2019" name="New Phytol.">
        <title>Comparative genomics reveals unique wood-decay strategies and fruiting body development in the Schizophyllaceae.</title>
        <authorList>
            <person name="Almasi E."/>
            <person name="Sahu N."/>
            <person name="Krizsan K."/>
            <person name="Balint B."/>
            <person name="Kovacs G.M."/>
            <person name="Kiss B."/>
            <person name="Cseklye J."/>
            <person name="Drula E."/>
            <person name="Henrissat B."/>
            <person name="Nagy I."/>
            <person name="Chovatia M."/>
            <person name="Adam C."/>
            <person name="LaButti K."/>
            <person name="Lipzen A."/>
            <person name="Riley R."/>
            <person name="Grigoriev I.V."/>
            <person name="Nagy L.G."/>
        </authorList>
    </citation>
    <scope>NUCLEOTIDE SEQUENCE [LARGE SCALE GENOMIC DNA]</scope>
    <source>
        <strain evidence="2 3">NL-1724</strain>
    </source>
</reference>
<proteinExistence type="predicted"/>
<evidence type="ECO:0000259" key="1">
    <source>
        <dbReference type="Pfam" id="PF12937"/>
    </source>
</evidence>
<dbReference type="STRING" id="97359.A0A550CGP0"/>
<dbReference type="InterPro" id="IPR001810">
    <property type="entry name" value="F-box_dom"/>
</dbReference>